<sequence>MKFNKSFQLVLILCSAYAVLSTPRGVAMKVAKGRRGVLPSRDVSSEAQVSWTQVDQVLGRTAATPVDGVHRYSFPRADMNVTVGSTHVNAGFALGSFAAFMLSDDDAIVMGDLVLSEEEVNPVMSALQKGGIQTTAIHNHLLFEKPAVKYVHYKGQKDLASLARTLRTALGLTKTPLTAPAPNNGTSPLPFNTTALDSIIGYPGKANNGVYQYSIPRAETIMDGEMTIPPAMGVATAINFQPTGRTTAAITGDFVLLASEVPLVLQVLSESGIQVNALYNHMLTDSSRLFYIHFWAVDEVVKLGNALRSALARTNSKKPGA</sequence>
<keyword evidence="1" id="KW-0732">Signal</keyword>
<feature type="signal peptide" evidence="1">
    <location>
        <begin position="1"/>
        <end position="21"/>
    </location>
</feature>
<comment type="caution">
    <text evidence="2">The sequence shown here is derived from an EMBL/GenBank/DDBJ whole genome shotgun (WGS) entry which is preliminary data.</text>
</comment>
<proteinExistence type="predicted"/>
<dbReference type="Proteomes" id="UP000078397">
    <property type="component" value="Unassembled WGS sequence"/>
</dbReference>
<dbReference type="EMBL" id="LSBJ02000014">
    <property type="protein sequence ID" value="OAQ58674.2"/>
    <property type="molecule type" value="Genomic_DNA"/>
</dbReference>
<evidence type="ECO:0000313" key="2">
    <source>
        <dbReference type="EMBL" id="OAQ58674.2"/>
    </source>
</evidence>
<dbReference type="AlphaFoldDB" id="A0A179EZQ5"/>
<reference evidence="2 3" key="1">
    <citation type="journal article" date="2016" name="PLoS Pathog.">
        <title>Biosynthesis of antibiotic leucinostatins in bio-control fungus Purpureocillium lilacinum and their inhibition on phytophthora revealed by genome mining.</title>
        <authorList>
            <person name="Wang G."/>
            <person name="Liu Z."/>
            <person name="Lin R."/>
            <person name="Li E."/>
            <person name="Mao Z."/>
            <person name="Ling J."/>
            <person name="Yang Y."/>
            <person name="Yin W.B."/>
            <person name="Xie B."/>
        </authorList>
    </citation>
    <scope>NUCLEOTIDE SEQUENCE [LARGE SCALE GENOMIC DNA]</scope>
    <source>
        <strain evidence="2">170</strain>
    </source>
</reference>
<dbReference type="KEGG" id="pchm:VFPPC_10908"/>
<gene>
    <name evidence="2" type="ORF">VFPPC_10908</name>
</gene>
<protein>
    <recommendedName>
        <fullName evidence="4">Peptidase M23</fullName>
    </recommendedName>
</protein>
<dbReference type="RefSeq" id="XP_018136793.2">
    <property type="nucleotide sequence ID" value="XM_018289202.2"/>
</dbReference>
<dbReference type="Pfam" id="PF07485">
    <property type="entry name" value="DUF1529"/>
    <property type="match status" value="2"/>
</dbReference>
<organism evidence="2 3">
    <name type="scientific">Pochonia chlamydosporia 170</name>
    <dbReference type="NCBI Taxonomy" id="1380566"/>
    <lineage>
        <taxon>Eukaryota</taxon>
        <taxon>Fungi</taxon>
        <taxon>Dikarya</taxon>
        <taxon>Ascomycota</taxon>
        <taxon>Pezizomycotina</taxon>
        <taxon>Sordariomycetes</taxon>
        <taxon>Hypocreomycetidae</taxon>
        <taxon>Hypocreales</taxon>
        <taxon>Clavicipitaceae</taxon>
        <taxon>Pochonia</taxon>
    </lineage>
</organism>
<accession>A0A179EZQ5</accession>
<evidence type="ECO:0000256" key="1">
    <source>
        <dbReference type="SAM" id="SignalP"/>
    </source>
</evidence>
<keyword evidence="3" id="KW-1185">Reference proteome</keyword>
<dbReference type="GeneID" id="28853196"/>
<dbReference type="InterPro" id="IPR011094">
    <property type="entry name" value="Uncharacterised_LppY/LpqO"/>
</dbReference>
<feature type="chain" id="PRO_5013198542" description="Peptidase M23" evidence="1">
    <location>
        <begin position="22"/>
        <end position="321"/>
    </location>
</feature>
<name>A0A179EZQ5_METCM</name>
<evidence type="ECO:0000313" key="3">
    <source>
        <dbReference type="Proteomes" id="UP000078397"/>
    </source>
</evidence>
<evidence type="ECO:0008006" key="4">
    <source>
        <dbReference type="Google" id="ProtNLM"/>
    </source>
</evidence>
<dbReference type="OrthoDB" id="5478974at2759"/>